<comment type="caution">
    <text evidence="4">The sequence shown here is derived from an EMBL/GenBank/DDBJ whole genome shotgun (WGS) entry which is preliminary data.</text>
</comment>
<dbReference type="AlphaFoldDB" id="A0A150U1U4"/>
<dbReference type="SMART" id="SM00331">
    <property type="entry name" value="PP2C_SIG"/>
    <property type="match status" value="1"/>
</dbReference>
<dbReference type="InterPro" id="IPR018488">
    <property type="entry name" value="cNMP-bd_CS"/>
</dbReference>
<name>A0A150U1U4_SORCE</name>
<evidence type="ECO:0000256" key="1">
    <source>
        <dbReference type="SAM" id="MobiDB-lite"/>
    </source>
</evidence>
<evidence type="ECO:0000313" key="5">
    <source>
        <dbReference type="Proteomes" id="UP000075502"/>
    </source>
</evidence>
<evidence type="ECO:0000259" key="3">
    <source>
        <dbReference type="PROSITE" id="PS51746"/>
    </source>
</evidence>
<dbReference type="SMART" id="SM00100">
    <property type="entry name" value="cNMP"/>
    <property type="match status" value="1"/>
</dbReference>
<feature type="compositionally biased region" description="Basic and acidic residues" evidence="1">
    <location>
        <begin position="430"/>
        <end position="445"/>
    </location>
</feature>
<dbReference type="PROSITE" id="PS50042">
    <property type="entry name" value="CNMP_BINDING_3"/>
    <property type="match status" value="1"/>
</dbReference>
<dbReference type="Proteomes" id="UP000075502">
    <property type="component" value="Unassembled WGS sequence"/>
</dbReference>
<dbReference type="PROSITE" id="PS00888">
    <property type="entry name" value="CNMP_BINDING_1"/>
    <property type="match status" value="1"/>
</dbReference>
<organism evidence="4 5">
    <name type="scientific">Sorangium cellulosum</name>
    <name type="common">Polyangium cellulosum</name>
    <dbReference type="NCBI Taxonomy" id="56"/>
    <lineage>
        <taxon>Bacteria</taxon>
        <taxon>Pseudomonadati</taxon>
        <taxon>Myxococcota</taxon>
        <taxon>Polyangia</taxon>
        <taxon>Polyangiales</taxon>
        <taxon>Polyangiaceae</taxon>
        <taxon>Sorangium</taxon>
    </lineage>
</organism>
<feature type="domain" description="Cyclic nucleotide-binding" evidence="2">
    <location>
        <begin position="282"/>
        <end position="397"/>
    </location>
</feature>
<dbReference type="SUPFAM" id="SSF51206">
    <property type="entry name" value="cAMP-binding domain-like"/>
    <property type="match status" value="1"/>
</dbReference>
<feature type="domain" description="PPM-type phosphatase" evidence="3">
    <location>
        <begin position="8"/>
        <end position="256"/>
    </location>
</feature>
<dbReference type="CDD" id="cd00038">
    <property type="entry name" value="CAP_ED"/>
    <property type="match status" value="1"/>
</dbReference>
<dbReference type="PANTHER" id="PTHR23011">
    <property type="entry name" value="CYCLIC NUCLEOTIDE-BINDING DOMAIN CONTAINING PROTEIN"/>
    <property type="match status" value="1"/>
</dbReference>
<dbReference type="Gene3D" id="2.60.120.10">
    <property type="entry name" value="Jelly Rolls"/>
    <property type="match status" value="1"/>
</dbReference>
<sequence length="445" mass="49315">MGLSENIRFYAATDVGRMRDHNEDNYLVDKKLALFVVADGMGGHAAGEVASALAVRIIHEELKKERDLIENQARSNVRRAAMKEVLSLLEHAVQRACARIHEEAKADATKRGMGTTLSALLIAGSHGYIAHVGDSRIYLLREGRIQQVTEDHTVYNELIKRGKLTRDQIEKVAQKNAITRAVGVYERVEVDTLTIEVLPGDQFLLASDGLHGYIAHTAELEPFFEEENGEVAANGLIDLANRKGGKDNITAVLVRLGAGDHRDSVRARLLALKRDVLAKMPLFARLHEREMLRVMQVAEVLSFEPGQVVVREGDRGDELFIVLSGLVRIVRGDAVLSEVGPGEHFGEMALIRSAPRSATVSAVEQSELIAVRRADFFEILRKEHELAVKLLWQFLGVLADRLDQTSRDLTTAREELAAEDITNEIFPDSEEGKSPFAAEERSPAR</sequence>
<dbReference type="Pfam" id="PF00027">
    <property type="entry name" value="cNMP_binding"/>
    <property type="match status" value="1"/>
</dbReference>
<evidence type="ECO:0000259" key="2">
    <source>
        <dbReference type="PROSITE" id="PS50042"/>
    </source>
</evidence>
<dbReference type="SUPFAM" id="SSF81606">
    <property type="entry name" value="PP2C-like"/>
    <property type="match status" value="1"/>
</dbReference>
<gene>
    <name evidence="4" type="ORF">BE21_10130</name>
</gene>
<dbReference type="InterPro" id="IPR000595">
    <property type="entry name" value="cNMP-bd_dom"/>
</dbReference>
<dbReference type="NCBIfam" id="NF033484">
    <property type="entry name" value="Stp1_PP2C_phos"/>
    <property type="match status" value="1"/>
</dbReference>
<dbReference type="CDD" id="cd00143">
    <property type="entry name" value="PP2Cc"/>
    <property type="match status" value="1"/>
</dbReference>
<dbReference type="SMART" id="SM00332">
    <property type="entry name" value="PP2Cc"/>
    <property type="match status" value="1"/>
</dbReference>
<dbReference type="InterPro" id="IPR014710">
    <property type="entry name" value="RmlC-like_jellyroll"/>
</dbReference>
<dbReference type="PANTHER" id="PTHR23011:SF28">
    <property type="entry name" value="CYCLIC NUCLEOTIDE-BINDING DOMAIN CONTAINING PROTEIN"/>
    <property type="match status" value="1"/>
</dbReference>
<feature type="region of interest" description="Disordered" evidence="1">
    <location>
        <begin position="420"/>
        <end position="445"/>
    </location>
</feature>
<accession>A0A150U1U4</accession>
<dbReference type="PROSITE" id="PS51746">
    <property type="entry name" value="PPM_2"/>
    <property type="match status" value="1"/>
</dbReference>
<dbReference type="InterPro" id="IPR001932">
    <property type="entry name" value="PPM-type_phosphatase-like_dom"/>
</dbReference>
<dbReference type="PRINTS" id="PR00103">
    <property type="entry name" value="CAMPKINASE"/>
</dbReference>
<protein>
    <submittedName>
        <fullName evidence="4">Phosphoprotein phosphatase</fullName>
    </submittedName>
</protein>
<dbReference type="InterPro" id="IPR018490">
    <property type="entry name" value="cNMP-bd_dom_sf"/>
</dbReference>
<reference evidence="4 5" key="1">
    <citation type="submission" date="2014-02" db="EMBL/GenBank/DDBJ databases">
        <title>The small core and large imbalanced accessory genome model reveals a collaborative survival strategy of Sorangium cellulosum strains in nature.</title>
        <authorList>
            <person name="Han K."/>
            <person name="Peng R."/>
            <person name="Blom J."/>
            <person name="Li Y.-Z."/>
        </authorList>
    </citation>
    <scope>NUCLEOTIDE SEQUENCE [LARGE SCALE GENOMIC DNA]</scope>
    <source>
        <strain evidence="4 5">So0007-03</strain>
    </source>
</reference>
<dbReference type="Pfam" id="PF13672">
    <property type="entry name" value="PP2C_2"/>
    <property type="match status" value="1"/>
</dbReference>
<dbReference type="Gene3D" id="3.60.40.10">
    <property type="entry name" value="PPM-type phosphatase domain"/>
    <property type="match status" value="1"/>
</dbReference>
<dbReference type="EMBL" id="JEME01000239">
    <property type="protein sequence ID" value="KYG10748.1"/>
    <property type="molecule type" value="Genomic_DNA"/>
</dbReference>
<proteinExistence type="predicted"/>
<evidence type="ECO:0000313" key="4">
    <source>
        <dbReference type="EMBL" id="KYG10748.1"/>
    </source>
</evidence>
<dbReference type="PROSITE" id="PS00889">
    <property type="entry name" value="CNMP_BINDING_2"/>
    <property type="match status" value="1"/>
</dbReference>
<dbReference type="InterPro" id="IPR036457">
    <property type="entry name" value="PPM-type-like_dom_sf"/>
</dbReference>